<dbReference type="EMBL" id="AP027735">
    <property type="protein sequence ID" value="BDZ59172.1"/>
    <property type="molecule type" value="Genomic_DNA"/>
</dbReference>
<feature type="region of interest" description="Disordered" evidence="7">
    <location>
        <begin position="58"/>
        <end position="101"/>
    </location>
</feature>
<gene>
    <name evidence="9" type="ORF">GCM10025872_28290</name>
</gene>
<name>A0ABM8HDW8_9MICO</name>
<evidence type="ECO:0000256" key="2">
    <source>
        <dbReference type="ARBA" id="ARBA00012916"/>
    </source>
</evidence>
<evidence type="ECO:0000256" key="5">
    <source>
        <dbReference type="ARBA" id="ARBA00022679"/>
    </source>
</evidence>
<keyword evidence="5" id="KW-0808">Transferase</keyword>
<dbReference type="SUPFAM" id="SSF56235">
    <property type="entry name" value="N-terminal nucleophile aminohydrolases (Ntn hydrolases)"/>
    <property type="match status" value="1"/>
</dbReference>
<dbReference type="PROSITE" id="PS51278">
    <property type="entry name" value="GATASE_TYPE_2"/>
    <property type="match status" value="1"/>
</dbReference>
<reference evidence="9" key="2">
    <citation type="submission" date="2023-02" db="EMBL/GenBank/DDBJ databases">
        <authorList>
            <person name="Sun Q."/>
            <person name="Mori K."/>
        </authorList>
    </citation>
    <scope>NUCLEOTIDE SEQUENCE</scope>
    <source>
        <strain evidence="9">NBRC 110608</strain>
    </source>
</reference>
<comment type="catalytic activity">
    <reaction evidence="1">
        <text>D-fructose 6-phosphate + L-glutamine = D-glucosamine 6-phosphate + L-glutamate</text>
        <dbReference type="Rhea" id="RHEA:13237"/>
        <dbReference type="ChEBI" id="CHEBI:29985"/>
        <dbReference type="ChEBI" id="CHEBI:58359"/>
        <dbReference type="ChEBI" id="CHEBI:58725"/>
        <dbReference type="ChEBI" id="CHEBI:61527"/>
        <dbReference type="EC" id="2.6.1.16"/>
    </reaction>
</comment>
<organism evidence="9">
    <name type="scientific">Barrientosiimonas endolithica</name>
    <dbReference type="NCBI Taxonomy" id="1535208"/>
    <lineage>
        <taxon>Bacteria</taxon>
        <taxon>Bacillati</taxon>
        <taxon>Actinomycetota</taxon>
        <taxon>Actinomycetes</taxon>
        <taxon>Micrococcales</taxon>
        <taxon>Dermacoccaceae</taxon>
        <taxon>Barrientosiimonas</taxon>
    </lineage>
</organism>
<reference evidence="9" key="1">
    <citation type="journal article" date="2014" name="Int. J. Syst. Evol. Microbiol.">
        <title>Complete genome of a new Firmicutes species belonging to the dominant human colonic microbiota ('Ruminococcus bicirculans') reveals two chromosomes and a selective capacity to utilize plant glucans.</title>
        <authorList>
            <consortium name="NISC Comparative Sequencing Program"/>
            <person name="Wegmann U."/>
            <person name="Louis P."/>
            <person name="Goesmann A."/>
            <person name="Henrissat B."/>
            <person name="Duncan S.H."/>
            <person name="Flint H.J."/>
        </authorList>
    </citation>
    <scope>NUCLEOTIDE SEQUENCE</scope>
    <source>
        <strain evidence="9">NBRC 110608</strain>
    </source>
</reference>
<protein>
    <recommendedName>
        <fullName evidence="3">Glutamine--fructose-6-phosphate aminotransferase [isomerizing]</fullName>
        <ecNumber evidence="2">2.6.1.16</ecNumber>
    </recommendedName>
</protein>
<dbReference type="InterPro" id="IPR017932">
    <property type="entry name" value="GATase_2_dom"/>
</dbReference>
<evidence type="ECO:0000256" key="4">
    <source>
        <dbReference type="ARBA" id="ARBA00022576"/>
    </source>
</evidence>
<dbReference type="PANTHER" id="PTHR10937:SF0">
    <property type="entry name" value="GLUTAMINE--FRUCTOSE-6-PHOSPHATE TRANSAMINASE (ISOMERIZING)"/>
    <property type="match status" value="1"/>
</dbReference>
<dbReference type="Gene3D" id="3.60.20.10">
    <property type="entry name" value="Glutamine Phosphoribosylpyrophosphate, subunit 1, domain 1"/>
    <property type="match status" value="1"/>
</dbReference>
<dbReference type="EC" id="2.6.1.16" evidence="2"/>
<keyword evidence="6" id="KW-0315">Glutamine amidotransferase</keyword>
<evidence type="ECO:0000256" key="7">
    <source>
        <dbReference type="SAM" id="MobiDB-lite"/>
    </source>
</evidence>
<accession>A0ABM8HDW8</accession>
<evidence type="ECO:0000256" key="3">
    <source>
        <dbReference type="ARBA" id="ARBA00016090"/>
    </source>
</evidence>
<evidence type="ECO:0000313" key="9">
    <source>
        <dbReference type="EMBL" id="BDZ59172.1"/>
    </source>
</evidence>
<sequence length="101" mass="10411">MCGIVGYVGPRGDGKALEVVMEGLARLEYRGYDSAGVALVDGESVATDKRAGKLANLREALTETPSPSRAPASGTPAGRPTAARPTPTPTRTAAARTASWR</sequence>
<dbReference type="PANTHER" id="PTHR10937">
    <property type="entry name" value="GLUCOSAMINE--FRUCTOSE-6-PHOSPHATE AMINOTRANSFERASE, ISOMERIZING"/>
    <property type="match status" value="1"/>
</dbReference>
<evidence type="ECO:0000256" key="1">
    <source>
        <dbReference type="ARBA" id="ARBA00001031"/>
    </source>
</evidence>
<feature type="domain" description="Glutamine amidotransferase type-2" evidence="8">
    <location>
        <begin position="2"/>
        <end position="101"/>
    </location>
</feature>
<feature type="compositionally biased region" description="Low complexity" evidence="7">
    <location>
        <begin position="74"/>
        <end position="101"/>
    </location>
</feature>
<proteinExistence type="predicted"/>
<evidence type="ECO:0000259" key="8">
    <source>
        <dbReference type="PROSITE" id="PS51278"/>
    </source>
</evidence>
<evidence type="ECO:0000256" key="6">
    <source>
        <dbReference type="ARBA" id="ARBA00022962"/>
    </source>
</evidence>
<dbReference type="InterPro" id="IPR029055">
    <property type="entry name" value="Ntn_hydrolases_N"/>
</dbReference>
<keyword evidence="4" id="KW-0032">Aminotransferase</keyword>